<dbReference type="Proteomes" id="UP000193866">
    <property type="component" value="Unassembled WGS sequence"/>
</dbReference>
<dbReference type="InterPro" id="IPR041458">
    <property type="entry name" value="Rv3651-like_N"/>
</dbReference>
<evidence type="ECO:0000313" key="4">
    <source>
        <dbReference type="EMBL" id="ORW09651.1"/>
    </source>
</evidence>
<gene>
    <name evidence="4" type="ORF">AWC16_15675</name>
</gene>
<sequence>MGHDWLLVETLGGEPAVVAHGHQLENLVPITDFLRRRPHLAAIQTAIGESVRTGQSLASITPRNDRVIRTEPVVMSDDRVHGVHVWIGPADVEPPERPIPGALKWDLTLGVATDTRESLANSGKDPDAEATQGRAFAEELPTREFSPNENKVLALAIRAEAGQSLCISWDVTDYLGDVIRVGFVVRTAREAGPNGREHLVARGMNWRLPFDGAVQQPDFLAQQVLHGLAQPGVYRAMIDLTDWRLLKWLDDPCPFFDWRGPGDTQRVHPDDVALIDRMTNDFTQPPVAGVLRLRQPDGSWRPVHVTVNRLELEEDTYAGLLALRLPTEAELADAGLDG</sequence>
<comment type="caution">
    <text evidence="4">The sequence shown here is derived from an EMBL/GenBank/DDBJ whole genome shotgun (WGS) entry which is preliminary data.</text>
</comment>
<dbReference type="InterPro" id="IPR041439">
    <property type="entry name" value="Rv3651-like_middle"/>
</dbReference>
<dbReference type="Pfam" id="PF18621">
    <property type="entry name" value="Rv3651-like_middle"/>
    <property type="match status" value="1"/>
</dbReference>
<evidence type="ECO:0000313" key="5">
    <source>
        <dbReference type="Proteomes" id="UP000193866"/>
    </source>
</evidence>
<dbReference type="Pfam" id="PF21043">
    <property type="entry name" value="Rv3651-like_C"/>
    <property type="match status" value="1"/>
</dbReference>
<dbReference type="InterPro" id="IPR048578">
    <property type="entry name" value="Rv3651-like_C"/>
</dbReference>
<keyword evidence="5" id="KW-1185">Reference proteome</keyword>
<dbReference type="RefSeq" id="WP_085265469.1">
    <property type="nucleotide sequence ID" value="NZ_JACKVG010000023.1"/>
</dbReference>
<dbReference type="Pfam" id="PF18007">
    <property type="entry name" value="Rv3651-like_N"/>
    <property type="match status" value="1"/>
</dbReference>
<feature type="domain" description="Rv3651-like N-terminal" evidence="1">
    <location>
        <begin position="4"/>
        <end position="96"/>
    </location>
</feature>
<proteinExistence type="predicted"/>
<organism evidence="4 5">
    <name type="scientific">Mycolicibacter longobardus</name>
    <dbReference type="NCBI Taxonomy" id="1108812"/>
    <lineage>
        <taxon>Bacteria</taxon>
        <taxon>Bacillati</taxon>
        <taxon>Actinomycetota</taxon>
        <taxon>Actinomycetes</taxon>
        <taxon>Mycobacteriales</taxon>
        <taxon>Mycobacteriaceae</taxon>
        <taxon>Mycolicibacter</taxon>
    </lineage>
</organism>
<evidence type="ECO:0000259" key="1">
    <source>
        <dbReference type="Pfam" id="PF18007"/>
    </source>
</evidence>
<evidence type="ECO:0000259" key="2">
    <source>
        <dbReference type="Pfam" id="PF18621"/>
    </source>
</evidence>
<feature type="domain" description="Rv3651-like middle" evidence="2">
    <location>
        <begin position="99"/>
        <end position="207"/>
    </location>
</feature>
<accession>A0A1X1YF54</accession>
<dbReference type="OrthoDB" id="4745618at2"/>
<dbReference type="EMBL" id="LQPG01000027">
    <property type="protein sequence ID" value="ORW09651.1"/>
    <property type="molecule type" value="Genomic_DNA"/>
</dbReference>
<reference evidence="4 5" key="1">
    <citation type="submission" date="2016-01" db="EMBL/GenBank/DDBJ databases">
        <title>The new phylogeny of the genus Mycobacterium.</title>
        <authorList>
            <person name="Tarcisio F."/>
            <person name="Conor M."/>
            <person name="Antonella G."/>
            <person name="Elisabetta G."/>
            <person name="Giulia F.S."/>
            <person name="Sara T."/>
            <person name="Anna F."/>
            <person name="Clotilde B."/>
            <person name="Roberto B."/>
            <person name="Veronica D.S."/>
            <person name="Fabio R."/>
            <person name="Monica P."/>
            <person name="Olivier J."/>
            <person name="Enrico T."/>
            <person name="Nicola S."/>
        </authorList>
    </citation>
    <scope>NUCLEOTIDE SEQUENCE [LARGE SCALE GENOMIC DNA]</scope>
    <source>
        <strain evidence="4 5">DSM 45394</strain>
    </source>
</reference>
<feature type="domain" description="Rv3651-like C-terminal" evidence="3">
    <location>
        <begin position="218"/>
        <end position="334"/>
    </location>
</feature>
<name>A0A1X1YF54_9MYCO</name>
<dbReference type="STRING" id="1108812.AWC16_15675"/>
<evidence type="ECO:0000259" key="3">
    <source>
        <dbReference type="Pfam" id="PF21043"/>
    </source>
</evidence>
<protein>
    <recommendedName>
        <fullName evidence="6">Rv3651-like N-terminal domain-containing protein</fullName>
    </recommendedName>
</protein>
<evidence type="ECO:0008006" key="6">
    <source>
        <dbReference type="Google" id="ProtNLM"/>
    </source>
</evidence>
<dbReference type="AlphaFoldDB" id="A0A1X1YF54"/>